<feature type="compositionally biased region" description="Low complexity" evidence="1">
    <location>
        <begin position="179"/>
        <end position="192"/>
    </location>
</feature>
<organism evidence="3 4">
    <name type="scientific">Methanobacterium lacus (strain AL-21)</name>
    <dbReference type="NCBI Taxonomy" id="877455"/>
    <lineage>
        <taxon>Archaea</taxon>
        <taxon>Methanobacteriati</taxon>
        <taxon>Methanobacteriota</taxon>
        <taxon>Methanomada group</taxon>
        <taxon>Methanobacteria</taxon>
        <taxon>Methanobacteriales</taxon>
        <taxon>Methanobacteriaceae</taxon>
        <taxon>Methanobacterium</taxon>
    </lineage>
</organism>
<dbReference type="RefSeq" id="WP_013645863.1">
    <property type="nucleotide sequence ID" value="NC_015216.1"/>
</dbReference>
<dbReference type="OrthoDB" id="383339at2157"/>
<dbReference type="EMBL" id="CP002551">
    <property type="protein sequence ID" value="ADZ10512.1"/>
    <property type="molecule type" value="Genomic_DNA"/>
</dbReference>
<reference evidence="4" key="1">
    <citation type="submission" date="2011-02" db="EMBL/GenBank/DDBJ databases">
        <title>Complete sequence of Methanobacterium sp. AL-21.</title>
        <authorList>
            <consortium name="US DOE Joint Genome Institute"/>
            <person name="Lucas S."/>
            <person name="Copeland A."/>
            <person name="Lapidus A."/>
            <person name="Cheng J.-F."/>
            <person name="Goodwin L."/>
            <person name="Pitluck S."/>
            <person name="Chertkov O."/>
            <person name="Detter J.C."/>
            <person name="Han C."/>
            <person name="Tapia R."/>
            <person name="Land M."/>
            <person name="Hauser L."/>
            <person name="Kyrpides N."/>
            <person name="Ivanova N."/>
            <person name="Mikhailova N."/>
            <person name="Pagani I."/>
            <person name="Cadillo-Quiroz H."/>
            <person name="Imachi H."/>
            <person name="Zinder S."/>
            <person name="Liu W."/>
            <person name="Woyke T."/>
        </authorList>
    </citation>
    <scope>NUCLEOTIDE SEQUENCE [LARGE SCALE GENOMIC DNA]</scope>
    <source>
        <strain evidence="4">AL-21</strain>
    </source>
</reference>
<dbReference type="eggNOG" id="arCOG09465">
    <property type="taxonomic scope" value="Archaea"/>
</dbReference>
<dbReference type="GeneID" id="10278764"/>
<keyword evidence="2" id="KW-0472">Membrane</keyword>
<dbReference type="Proteomes" id="UP000007490">
    <property type="component" value="Chromosome"/>
</dbReference>
<feature type="compositionally biased region" description="Polar residues" evidence="1">
    <location>
        <begin position="193"/>
        <end position="214"/>
    </location>
</feature>
<evidence type="ECO:0000313" key="3">
    <source>
        <dbReference type="EMBL" id="ADZ10512.1"/>
    </source>
</evidence>
<reference evidence="3 4" key="2">
    <citation type="journal article" date="2014" name="Int. J. Syst. Evol. Microbiol.">
        <title>Methanobacterium paludis sp. nov. and a novel strain of Methanobacterium lacus isolated from northern peatlands.</title>
        <authorList>
            <person name="Cadillo-Quiroz H."/>
            <person name="Brauer S.L."/>
            <person name="Goodson N."/>
            <person name="Yavitt J.B."/>
            <person name="Zinder S.H."/>
        </authorList>
    </citation>
    <scope>NUCLEOTIDE SEQUENCE [LARGE SCALE GENOMIC DNA]</scope>
    <source>
        <strain evidence="3 4">AL-21</strain>
    </source>
</reference>
<evidence type="ECO:0000313" key="4">
    <source>
        <dbReference type="Proteomes" id="UP000007490"/>
    </source>
</evidence>
<protein>
    <submittedName>
        <fullName evidence="3">Uncharacterized protein</fullName>
    </submittedName>
</protein>
<keyword evidence="4" id="KW-1185">Reference proteome</keyword>
<gene>
    <name evidence="3" type="ordered locus">Metbo_2298</name>
</gene>
<sequence>MRDRLQDFINWFFDQSLRNKIGIIIAAAVVIILIALLVFNLVYGDAPLTGNALSQYEASCISVGYQELSTNIGKYTGQHVKFSGKVVSINTNNGKTQIVMSVTPVNGGWSTSDLIFVSYNAQTQFKAGDIVTVYGDVVGTYNYVSISNGQLIIPKITARYMEATPIAVPTVVSVPFTSPSNNQTNSSTPDNSANITPINSTPAPTSSNTNNLPT</sequence>
<dbReference type="HOGENOM" id="CLU_1286358_0_0_2"/>
<name>F0T605_METLA</name>
<accession>F0T605</accession>
<keyword evidence="2" id="KW-1133">Transmembrane helix</keyword>
<feature type="region of interest" description="Disordered" evidence="1">
    <location>
        <begin position="179"/>
        <end position="214"/>
    </location>
</feature>
<dbReference type="AlphaFoldDB" id="F0T605"/>
<evidence type="ECO:0000256" key="1">
    <source>
        <dbReference type="SAM" id="MobiDB-lite"/>
    </source>
</evidence>
<keyword evidence="2" id="KW-0812">Transmembrane</keyword>
<feature type="transmembrane region" description="Helical" evidence="2">
    <location>
        <begin position="21"/>
        <end position="43"/>
    </location>
</feature>
<dbReference type="STRING" id="877455.Metbo_2298"/>
<proteinExistence type="predicted"/>
<dbReference type="KEGG" id="mel:Metbo_2298"/>
<evidence type="ECO:0000256" key="2">
    <source>
        <dbReference type="SAM" id="Phobius"/>
    </source>
</evidence>